<dbReference type="Proteomes" id="UP000235392">
    <property type="component" value="Unassembled WGS sequence"/>
</dbReference>
<sequence>MLTSTQPQARTRTIPGGNSQVAGTIAQLWRQAGTSEASAAFVCSLINDFIRTELREIVLRSDLLAYGRIQAGDLTHIALCPVVLMIDAIDQKEITWKKTNLPAGYMEGKHKALSSVQKLVKELLKSMSARYALKAPEINTAMRVRFAYLRLQMLIHRQKTQTWSENSTHWQAINKHLYQLYSKGAELNLSFAQLIIDIDSTLFNEYNTGKDISQICVVLPSDQEVNEATQKRMNKSNPMNHMSGMPLAT</sequence>
<protein>
    <submittedName>
        <fullName evidence="1">Uncharacterized protein</fullName>
    </submittedName>
</protein>
<name>A0A2N5T4W9_9BASI</name>
<organism evidence="1 2">
    <name type="scientific">Puccinia coronata f. sp. avenae</name>
    <dbReference type="NCBI Taxonomy" id="200324"/>
    <lineage>
        <taxon>Eukaryota</taxon>
        <taxon>Fungi</taxon>
        <taxon>Dikarya</taxon>
        <taxon>Basidiomycota</taxon>
        <taxon>Pucciniomycotina</taxon>
        <taxon>Pucciniomycetes</taxon>
        <taxon>Pucciniales</taxon>
        <taxon>Pucciniaceae</taxon>
        <taxon>Puccinia</taxon>
    </lineage>
</organism>
<dbReference type="AlphaFoldDB" id="A0A2N5T4W9"/>
<accession>A0A2N5T4W9</accession>
<proteinExistence type="predicted"/>
<gene>
    <name evidence="1" type="ORF">PCASD_15553</name>
</gene>
<evidence type="ECO:0000313" key="1">
    <source>
        <dbReference type="EMBL" id="PLW20514.1"/>
    </source>
</evidence>
<comment type="caution">
    <text evidence="1">The sequence shown here is derived from an EMBL/GenBank/DDBJ whole genome shotgun (WGS) entry which is preliminary data.</text>
</comment>
<reference evidence="1 2" key="1">
    <citation type="submission" date="2017-11" db="EMBL/GenBank/DDBJ databases">
        <title>De novo assembly and phasing of dikaryotic genomes from two isolates of Puccinia coronata f. sp. avenae, the causal agent of oat crown rust.</title>
        <authorList>
            <person name="Miller M.E."/>
            <person name="Zhang Y."/>
            <person name="Omidvar V."/>
            <person name="Sperschneider J."/>
            <person name="Schwessinger B."/>
            <person name="Raley C."/>
            <person name="Palmer J.M."/>
            <person name="Garnica D."/>
            <person name="Upadhyaya N."/>
            <person name="Rathjen J."/>
            <person name="Taylor J.M."/>
            <person name="Park R.F."/>
            <person name="Dodds P.N."/>
            <person name="Hirsch C.D."/>
            <person name="Kianian S.F."/>
            <person name="Figueroa M."/>
        </authorList>
    </citation>
    <scope>NUCLEOTIDE SEQUENCE [LARGE SCALE GENOMIC DNA]</scope>
    <source>
        <strain evidence="1">12SD80</strain>
    </source>
</reference>
<dbReference type="EMBL" id="PGCI01000697">
    <property type="protein sequence ID" value="PLW20514.1"/>
    <property type="molecule type" value="Genomic_DNA"/>
</dbReference>
<evidence type="ECO:0000313" key="2">
    <source>
        <dbReference type="Proteomes" id="UP000235392"/>
    </source>
</evidence>